<protein>
    <recommendedName>
        <fullName evidence="3">Glycosyltransferase</fullName>
    </recommendedName>
</protein>
<dbReference type="Proteomes" id="UP001224392">
    <property type="component" value="Unassembled WGS sequence"/>
</dbReference>
<gene>
    <name evidence="1" type="ORF">MNKW57_30550</name>
</gene>
<sequence length="80" mass="9582">MLYRRGDFLTLGGFDEKFFLYFEDYDLSLRTLANANVLLEPEFRVSHAGGNASKKSIFHINRFVWSALRFFRRYPKYIFT</sequence>
<comment type="caution">
    <text evidence="1">The sequence shown here is derived from an EMBL/GenBank/DDBJ whole genome shotgun (WGS) entry which is preliminary data.</text>
</comment>
<reference evidence="1 2" key="1">
    <citation type="submission" date="2023-04" db="EMBL/GenBank/DDBJ databases">
        <title>Marinobulbifer ophiurae gen. nov., sp. Nov., isolate from tissue of brittle star Ophioplocus japonicus.</title>
        <authorList>
            <person name="Kawano K."/>
            <person name="Sawayama S."/>
            <person name="Nakagawa S."/>
        </authorList>
    </citation>
    <scope>NUCLEOTIDE SEQUENCE [LARGE SCALE GENOMIC DNA]</scope>
    <source>
        <strain evidence="1 2">NKW57</strain>
    </source>
</reference>
<organism evidence="1 2">
    <name type="scientific">Biformimicrobium ophioploci</name>
    <dbReference type="NCBI Taxonomy" id="3036711"/>
    <lineage>
        <taxon>Bacteria</taxon>
        <taxon>Pseudomonadati</taxon>
        <taxon>Pseudomonadota</taxon>
        <taxon>Gammaproteobacteria</taxon>
        <taxon>Cellvibrionales</taxon>
        <taxon>Microbulbiferaceae</taxon>
        <taxon>Biformimicrobium</taxon>
    </lineage>
</organism>
<dbReference type="SUPFAM" id="SSF53448">
    <property type="entry name" value="Nucleotide-diphospho-sugar transferases"/>
    <property type="match status" value="1"/>
</dbReference>
<dbReference type="Gene3D" id="3.90.550.10">
    <property type="entry name" value="Spore Coat Polysaccharide Biosynthesis Protein SpsA, Chain A"/>
    <property type="match status" value="1"/>
</dbReference>
<accession>A0ABQ6M304</accession>
<evidence type="ECO:0008006" key="3">
    <source>
        <dbReference type="Google" id="ProtNLM"/>
    </source>
</evidence>
<proteinExistence type="predicted"/>
<evidence type="ECO:0000313" key="1">
    <source>
        <dbReference type="EMBL" id="GMG88734.1"/>
    </source>
</evidence>
<name>A0ABQ6M304_9GAMM</name>
<evidence type="ECO:0000313" key="2">
    <source>
        <dbReference type="Proteomes" id="UP001224392"/>
    </source>
</evidence>
<keyword evidence="2" id="KW-1185">Reference proteome</keyword>
<dbReference type="InterPro" id="IPR029044">
    <property type="entry name" value="Nucleotide-diphossugar_trans"/>
</dbReference>
<dbReference type="EMBL" id="BSYJ01000008">
    <property type="protein sequence ID" value="GMG88734.1"/>
    <property type="molecule type" value="Genomic_DNA"/>
</dbReference>